<evidence type="ECO:0000313" key="3">
    <source>
        <dbReference type="Proteomes" id="UP000186040"/>
    </source>
</evidence>
<feature type="transmembrane region" description="Helical" evidence="1">
    <location>
        <begin position="263"/>
        <end position="282"/>
    </location>
</feature>
<sequence>MTATTAQVPLRRATRAPLGRLLRSELRMVLRRPRTLVGLGLLALVPVVAGIGIAIATADGPGELGGDVLASLAAGNGLLLPIFALTMAMAMLLPLTGAMLAADALAGEAAHGTLRGLLVAPVGRARLVAVKAFGVAAVSLLAVALMAVTGTITGLILLGGDGMITTSGTTLPFLDGLGRVLLTVLLVTVQVWAVAAVALAMSAWTEHPLVVVVVSLGVVIVSGVLSVIPALDWLTPALITTSWQGIAAVVQDPVPWDTLGTGLLRAACYIVIGYSIALSRTLTRDG</sequence>
<keyword evidence="1" id="KW-0812">Transmembrane</keyword>
<feature type="transmembrane region" description="Helical" evidence="1">
    <location>
        <begin position="36"/>
        <end position="58"/>
    </location>
</feature>
<dbReference type="STRING" id="1193682.BJP25_03625"/>
<accession>A0A1Q9LDG0</accession>
<reference evidence="2 3" key="1">
    <citation type="submission" date="2016-10" db="EMBL/GenBank/DDBJ databases">
        <title>The Draft Genome Sequence of Actinokineospora bangkokensis 44EHWT reveals the biosynthetic pathway of antifungal compounds Thailandins with unusual extender unit butylmalonyl-CoA.</title>
        <authorList>
            <person name="Greule A."/>
            <person name="Intra B."/>
            <person name="Flemming S."/>
            <person name="Rommel M.G."/>
            <person name="Panbangred W."/>
            <person name="Bechthold A."/>
        </authorList>
    </citation>
    <scope>NUCLEOTIDE SEQUENCE [LARGE SCALE GENOMIC DNA]</scope>
    <source>
        <strain evidence="2 3">44EHW</strain>
    </source>
</reference>
<feature type="transmembrane region" description="Helical" evidence="1">
    <location>
        <begin position="209"/>
        <end position="231"/>
    </location>
</feature>
<proteinExistence type="predicted"/>
<keyword evidence="3" id="KW-1185">Reference proteome</keyword>
<gene>
    <name evidence="2" type="ORF">BJP25_03625</name>
</gene>
<feature type="transmembrane region" description="Helical" evidence="1">
    <location>
        <begin position="127"/>
        <end position="160"/>
    </location>
</feature>
<dbReference type="GO" id="GO:0005886">
    <property type="term" value="C:plasma membrane"/>
    <property type="evidence" value="ECO:0007669"/>
    <property type="project" value="UniProtKB-SubCell"/>
</dbReference>
<feature type="transmembrane region" description="Helical" evidence="1">
    <location>
        <begin position="78"/>
        <end position="106"/>
    </location>
</feature>
<comment type="caution">
    <text evidence="2">The sequence shown here is derived from an EMBL/GenBank/DDBJ whole genome shotgun (WGS) entry which is preliminary data.</text>
</comment>
<keyword evidence="1" id="KW-1133">Transmembrane helix</keyword>
<dbReference type="AlphaFoldDB" id="A0A1Q9LDG0"/>
<dbReference type="OrthoDB" id="3217553at2"/>
<dbReference type="RefSeq" id="WP_075978284.1">
    <property type="nucleotide sequence ID" value="NZ_MKQR01000028.1"/>
</dbReference>
<dbReference type="PANTHER" id="PTHR37305">
    <property type="entry name" value="INTEGRAL MEMBRANE PROTEIN-RELATED"/>
    <property type="match status" value="1"/>
</dbReference>
<feature type="transmembrane region" description="Helical" evidence="1">
    <location>
        <begin position="180"/>
        <end position="202"/>
    </location>
</feature>
<evidence type="ECO:0008006" key="4">
    <source>
        <dbReference type="Google" id="ProtNLM"/>
    </source>
</evidence>
<dbReference type="PANTHER" id="PTHR37305:SF1">
    <property type="entry name" value="MEMBRANE PROTEIN"/>
    <property type="match status" value="1"/>
</dbReference>
<dbReference type="EMBL" id="MKQR01000028">
    <property type="protein sequence ID" value="OLR90077.1"/>
    <property type="molecule type" value="Genomic_DNA"/>
</dbReference>
<evidence type="ECO:0000313" key="2">
    <source>
        <dbReference type="EMBL" id="OLR90077.1"/>
    </source>
</evidence>
<dbReference type="Pfam" id="PF12679">
    <property type="entry name" value="ABC2_membrane_2"/>
    <property type="match status" value="1"/>
</dbReference>
<dbReference type="GO" id="GO:0140359">
    <property type="term" value="F:ABC-type transporter activity"/>
    <property type="evidence" value="ECO:0007669"/>
    <property type="project" value="InterPro"/>
</dbReference>
<protein>
    <recommendedName>
        <fullName evidence="4">ABC transporter permease</fullName>
    </recommendedName>
</protein>
<keyword evidence="1" id="KW-0472">Membrane</keyword>
<organism evidence="2 3">
    <name type="scientific">Actinokineospora bangkokensis</name>
    <dbReference type="NCBI Taxonomy" id="1193682"/>
    <lineage>
        <taxon>Bacteria</taxon>
        <taxon>Bacillati</taxon>
        <taxon>Actinomycetota</taxon>
        <taxon>Actinomycetes</taxon>
        <taxon>Pseudonocardiales</taxon>
        <taxon>Pseudonocardiaceae</taxon>
        <taxon>Actinokineospora</taxon>
    </lineage>
</organism>
<name>A0A1Q9LDG0_9PSEU</name>
<dbReference type="Proteomes" id="UP000186040">
    <property type="component" value="Unassembled WGS sequence"/>
</dbReference>
<evidence type="ECO:0000256" key="1">
    <source>
        <dbReference type="SAM" id="Phobius"/>
    </source>
</evidence>